<dbReference type="HOGENOM" id="CLU_1422613_0_0_1"/>
<dbReference type="PANTHER" id="PTHR22899">
    <property type="entry name" value="CYCLIN-RELATED F-BOX FAMILY"/>
    <property type="match status" value="1"/>
</dbReference>
<gene>
    <name evidence="2" type="ORF">CAEBREN_18378</name>
</gene>
<organism evidence="3">
    <name type="scientific">Caenorhabditis brenneri</name>
    <name type="common">Nematode worm</name>
    <dbReference type="NCBI Taxonomy" id="135651"/>
    <lineage>
        <taxon>Eukaryota</taxon>
        <taxon>Metazoa</taxon>
        <taxon>Ecdysozoa</taxon>
        <taxon>Nematoda</taxon>
        <taxon>Chromadorea</taxon>
        <taxon>Rhabditida</taxon>
        <taxon>Rhabditina</taxon>
        <taxon>Rhabditomorpha</taxon>
        <taxon>Rhabditoidea</taxon>
        <taxon>Rhabditidae</taxon>
        <taxon>Peloderinae</taxon>
        <taxon>Caenorhabditis</taxon>
    </lineage>
</organism>
<keyword evidence="3" id="KW-1185">Reference proteome</keyword>
<dbReference type="PANTHER" id="PTHR22899:SF0">
    <property type="entry name" value="F-BOX ASSOCIATED DOMAIN-CONTAINING PROTEIN-RELATED"/>
    <property type="match status" value="1"/>
</dbReference>
<name>G0N834_CAEBE</name>
<evidence type="ECO:0000313" key="3">
    <source>
        <dbReference type="Proteomes" id="UP000008068"/>
    </source>
</evidence>
<protein>
    <recommendedName>
        <fullName evidence="1">Sdz-33 F-box domain-containing protein</fullName>
    </recommendedName>
</protein>
<reference evidence="3" key="1">
    <citation type="submission" date="2011-07" db="EMBL/GenBank/DDBJ databases">
        <authorList>
            <consortium name="Caenorhabditis brenneri Sequencing and Analysis Consortium"/>
            <person name="Wilson R.K."/>
        </authorList>
    </citation>
    <scope>NUCLEOTIDE SEQUENCE [LARGE SCALE GENOMIC DNA]</scope>
    <source>
        <strain evidence="3">PB2801</strain>
    </source>
</reference>
<proteinExistence type="predicted"/>
<dbReference type="AlphaFoldDB" id="G0N834"/>
<sequence>MDMLRSDGVFVYPLTEPFRLGKIRNALEGHEIQGLSLEEHFPHLLMTILEALTPSKTLLLYNRPRPFFCHPITRDYDYVLLHFKLTFEELISLNSKRIKTFLSGVNFNLFMKKWMEGWNPRFKSLEIKAGFREFDEEAVMRGIEYFDFSELKARKSSEKKFKIKNDDGITATVSWSTNDLGQFDAQFSVDA</sequence>
<dbReference type="Proteomes" id="UP000008068">
    <property type="component" value="Unassembled WGS sequence"/>
</dbReference>
<feature type="domain" description="Sdz-33 F-box" evidence="1">
    <location>
        <begin position="74"/>
        <end position="127"/>
    </location>
</feature>
<dbReference type="InterPro" id="IPR012885">
    <property type="entry name" value="F-box_Sdz-33"/>
</dbReference>
<dbReference type="InterPro" id="IPR053222">
    <property type="entry name" value="Zygotic_Embryogenesis-Asso"/>
</dbReference>
<dbReference type="Pfam" id="PF07735">
    <property type="entry name" value="FBA_2"/>
    <property type="match status" value="1"/>
</dbReference>
<accession>G0N834</accession>
<evidence type="ECO:0000259" key="1">
    <source>
        <dbReference type="Pfam" id="PF07735"/>
    </source>
</evidence>
<dbReference type="InParanoid" id="G0N834"/>
<evidence type="ECO:0000313" key="2">
    <source>
        <dbReference type="EMBL" id="EGT55046.1"/>
    </source>
</evidence>
<dbReference type="EMBL" id="GL379849">
    <property type="protein sequence ID" value="EGT55046.1"/>
    <property type="molecule type" value="Genomic_DNA"/>
</dbReference>